<evidence type="ECO:0000256" key="5">
    <source>
        <dbReference type="ARBA" id="ARBA00022448"/>
    </source>
</evidence>
<dbReference type="SUPFAM" id="SSF53850">
    <property type="entry name" value="Periplasmic binding protein-like II"/>
    <property type="match status" value="1"/>
</dbReference>
<dbReference type="InterPro" id="IPR011862">
    <property type="entry name" value="Phos-bd"/>
</dbReference>
<dbReference type="InterPro" id="IPR032812">
    <property type="entry name" value="SbsA_Ig"/>
</dbReference>
<dbReference type="GO" id="GO:0005886">
    <property type="term" value="C:plasma membrane"/>
    <property type="evidence" value="ECO:0007669"/>
    <property type="project" value="UniProtKB-SubCell"/>
</dbReference>
<evidence type="ECO:0000259" key="11">
    <source>
        <dbReference type="Pfam" id="PF12849"/>
    </source>
</evidence>
<dbReference type="PANTHER" id="PTHR30570:SF1">
    <property type="entry name" value="PHOSPHATE-BINDING PROTEIN PSTS"/>
    <property type="match status" value="1"/>
</dbReference>
<evidence type="ECO:0000256" key="1">
    <source>
        <dbReference type="ARBA" id="ARBA00002841"/>
    </source>
</evidence>
<dbReference type="NCBIfam" id="TIGR02136">
    <property type="entry name" value="ptsS_2"/>
    <property type="match status" value="1"/>
</dbReference>
<dbReference type="PANTHER" id="PTHR30570">
    <property type="entry name" value="PERIPLASMIC PHOSPHATE BINDING COMPONENT OF PHOSPHATE ABC TRANSPORTER"/>
    <property type="match status" value="1"/>
</dbReference>
<gene>
    <name evidence="13" type="ordered locus">Calkro_2573</name>
</gene>
<organism evidence="13 14">
    <name type="scientific">Caldicellulosiruptor kronotskyensis (strain DSM 18902 / VKM B-2412 / 2002)</name>
    <dbReference type="NCBI Taxonomy" id="632348"/>
    <lineage>
        <taxon>Bacteria</taxon>
        <taxon>Bacillati</taxon>
        <taxon>Bacillota</taxon>
        <taxon>Bacillota incertae sedis</taxon>
        <taxon>Caldicellulosiruptorales</taxon>
        <taxon>Caldicellulosiruptoraceae</taxon>
        <taxon>Caldicellulosiruptor</taxon>
    </lineage>
</organism>
<comment type="function">
    <text evidence="1">Part of the ABC transporter complex PstSACB involved in phosphate import.</text>
</comment>
<evidence type="ECO:0000259" key="12">
    <source>
        <dbReference type="Pfam" id="PF13205"/>
    </source>
</evidence>
<proteinExistence type="inferred from homology"/>
<evidence type="ECO:0000313" key="13">
    <source>
        <dbReference type="EMBL" id="ADQ47373.1"/>
    </source>
</evidence>
<dbReference type="HOGENOM" id="CLU_724980_0_0_9"/>
<keyword evidence="7" id="KW-0732">Signal</keyword>
<keyword evidence="10" id="KW-1003">Cell membrane</keyword>
<reference key="1">
    <citation type="submission" date="2010-11" db="EMBL/GenBank/DDBJ databases">
        <title>Complete sequence of Caldicellulosiruptor kronotskyensis 2002.</title>
        <authorList>
            <consortium name="US DOE Joint Genome Institute"/>
            <person name="Lucas S."/>
            <person name="Copeland A."/>
            <person name="Lapidus A."/>
            <person name="Cheng J.-F."/>
            <person name="Bruce D."/>
            <person name="Goodwin L."/>
            <person name="Pitluck S."/>
            <person name="Davenport K."/>
            <person name="Detter J.C."/>
            <person name="Han C."/>
            <person name="Tapia R."/>
            <person name="Land M."/>
            <person name="Hauser L."/>
            <person name="Jeffries C."/>
            <person name="Kyrpides N."/>
            <person name="Ivanova N."/>
            <person name="Mikhailova N."/>
            <person name="Blumer-Schuette S.E."/>
            <person name="Kelly R.M."/>
            <person name="Woyke T."/>
        </authorList>
    </citation>
    <scope>NUCLEOTIDE SEQUENCE</scope>
    <source>
        <strain>2002</strain>
    </source>
</reference>
<comment type="subunit">
    <text evidence="4 10">The complex is composed of two ATP-binding proteins (PstB), two transmembrane proteins (PstC and PstA) and a solute-binding protein (PstS).</text>
</comment>
<evidence type="ECO:0000256" key="9">
    <source>
        <dbReference type="ARBA" id="ARBA00023288"/>
    </source>
</evidence>
<keyword evidence="14" id="KW-1185">Reference proteome</keyword>
<comment type="subcellular location">
    <subcellularLocation>
        <location evidence="2 10">Cell membrane</location>
        <topology evidence="2 10">Lipid-anchor</topology>
    </subcellularLocation>
</comment>
<dbReference type="EMBL" id="CP002330">
    <property type="protein sequence ID" value="ADQ47373.1"/>
    <property type="molecule type" value="Genomic_DNA"/>
</dbReference>
<dbReference type="KEGG" id="ckn:Calkro_2573"/>
<reference evidence="13 14" key="2">
    <citation type="journal article" date="2011" name="J. Bacteriol.">
        <title>Complete genome sequences for the anaerobic, extremely thermophilic plant biomass-degrading bacteria Caldicellulosiruptor hydrothermalis, Caldicellulosiruptor kristjanssonii, Caldicellulosiruptor kronotskyensis, Caldicellulosiruptor owensenis, and Caldicellulosiruptor lactoaceticus.</title>
        <authorList>
            <person name="Blumer-Schuette S.E."/>
            <person name="Ozdemir I."/>
            <person name="Mistry D."/>
            <person name="Lucas S."/>
            <person name="Lapidus A."/>
            <person name="Cheng J.F."/>
            <person name="Goodwin L.A."/>
            <person name="Pitluck S."/>
            <person name="Land M.L."/>
            <person name="Hauser L.J."/>
            <person name="Woyke T."/>
            <person name="Mikhailova N."/>
            <person name="Pati A."/>
            <person name="Kyrpides N.C."/>
            <person name="Ivanova N."/>
            <person name="Detter J.C."/>
            <person name="Walston-Davenport K."/>
            <person name="Han S."/>
            <person name="Adams M.W."/>
            <person name="Kelly R.M."/>
        </authorList>
    </citation>
    <scope>NUCLEOTIDE SEQUENCE [LARGE SCALE GENOMIC DNA]</scope>
    <source>
        <strain evidence="14">DSM 18902 / VKM B-2412 / 2002</strain>
    </source>
</reference>
<dbReference type="Gene3D" id="3.40.190.10">
    <property type="entry name" value="Periplasmic binding protein-like II"/>
    <property type="match status" value="2"/>
</dbReference>
<evidence type="ECO:0000256" key="7">
    <source>
        <dbReference type="ARBA" id="ARBA00022729"/>
    </source>
</evidence>
<comment type="similarity">
    <text evidence="3 10">Belongs to the PstS family.</text>
</comment>
<dbReference type="PATRIC" id="fig|632348.3.peg.2737"/>
<dbReference type="Pfam" id="PF12849">
    <property type="entry name" value="PBP_like_2"/>
    <property type="match status" value="1"/>
</dbReference>
<evidence type="ECO:0000256" key="10">
    <source>
        <dbReference type="RuleBase" id="RU367119"/>
    </source>
</evidence>
<evidence type="ECO:0000256" key="3">
    <source>
        <dbReference type="ARBA" id="ARBA00008725"/>
    </source>
</evidence>
<evidence type="ECO:0000256" key="4">
    <source>
        <dbReference type="ARBA" id="ARBA00011529"/>
    </source>
</evidence>
<dbReference type="RefSeq" id="WP_013431435.1">
    <property type="nucleotide sequence ID" value="NC_014720.1"/>
</dbReference>
<protein>
    <recommendedName>
        <fullName evidence="10">Phosphate-binding protein</fullName>
    </recommendedName>
</protein>
<comment type="function">
    <text evidence="10">Involved in the system for phosphate transport across the cytoplasmic membrane.</text>
</comment>
<dbReference type="GO" id="GO:0042301">
    <property type="term" value="F:phosphate ion binding"/>
    <property type="evidence" value="ECO:0007669"/>
    <property type="project" value="UniProtKB-UniRule"/>
</dbReference>
<feature type="domain" description="SbsA Ig-like" evidence="12">
    <location>
        <begin position="45"/>
        <end position="126"/>
    </location>
</feature>
<dbReference type="GO" id="GO:0006817">
    <property type="term" value="P:phosphate ion transport"/>
    <property type="evidence" value="ECO:0007669"/>
    <property type="project" value="UniProtKB-UniRule"/>
</dbReference>
<keyword evidence="5 10" id="KW-0813">Transport</keyword>
<keyword evidence="9 10" id="KW-0449">Lipoprotein</keyword>
<dbReference type="OrthoDB" id="9790048at2"/>
<keyword evidence="8 10" id="KW-0564">Palmitate</keyword>
<dbReference type="InterPro" id="IPR050811">
    <property type="entry name" value="Phosphate_ABC_transporter"/>
</dbReference>
<dbReference type="Pfam" id="PF13205">
    <property type="entry name" value="Big_5"/>
    <property type="match status" value="1"/>
</dbReference>
<dbReference type="AlphaFoldDB" id="E4SHZ8"/>
<keyword evidence="10" id="KW-0472">Membrane</keyword>
<evidence type="ECO:0000256" key="8">
    <source>
        <dbReference type="ARBA" id="ARBA00023139"/>
    </source>
</evidence>
<evidence type="ECO:0000313" key="14">
    <source>
        <dbReference type="Proteomes" id="UP000006835"/>
    </source>
</evidence>
<feature type="domain" description="PBP" evidence="11">
    <location>
        <begin position="136"/>
        <end position="368"/>
    </location>
</feature>
<dbReference type="CDD" id="cd13653">
    <property type="entry name" value="PBP2_phosphate_like_1"/>
    <property type="match status" value="1"/>
</dbReference>
<evidence type="ECO:0000256" key="2">
    <source>
        <dbReference type="ARBA" id="ARBA00004193"/>
    </source>
</evidence>
<dbReference type="Proteomes" id="UP000006835">
    <property type="component" value="Chromosome"/>
</dbReference>
<accession>E4SHZ8</accession>
<sequence>MKKVFFKKVVTLIALFCLMSTIGLIPLISYSQSLTVKSKSLPSLTTQKQIVITFSQDISKGQNFDKITLLKNKKSKVQFSAHISYNKLVITIKENLTPKAQYLLTIPRNAVKSAKGEYNPDLKYTFIPQNFSSNLSGRIMIAGSTSVQPLADELAKYFMQQYPKVSIEVQGGGSSVGIKSAIQGIVDIGTSSRELTEDESKQLSAKGWQEIKIAEDGIAVIVHKSNPVSNLTIEQIRDIFSGKIKNWKEVGGKDAKIVVVTREEGSGTRGAFEEIVMGKSSKITDSAIVQPSTGAVKTTVLQDENAIGYISIGVLDSTVKGVKVEGVEPSEKNVKLGKYKIKRPFLFLVSKNPSKVTKAFVDFVLSDEGQAIVAKNYISVK</sequence>
<dbReference type="InterPro" id="IPR024370">
    <property type="entry name" value="PBP_domain"/>
</dbReference>
<evidence type="ECO:0000256" key="6">
    <source>
        <dbReference type="ARBA" id="ARBA00022592"/>
    </source>
</evidence>
<name>E4SHZ8_CALK2</name>
<keyword evidence="6 10" id="KW-0592">Phosphate transport</keyword>